<organism evidence="3 4">
    <name type="scientific">Mariprofundus aestuarium</name>
    <dbReference type="NCBI Taxonomy" id="1921086"/>
    <lineage>
        <taxon>Bacteria</taxon>
        <taxon>Pseudomonadati</taxon>
        <taxon>Pseudomonadota</taxon>
        <taxon>Candidatius Mariprofundia</taxon>
        <taxon>Mariprofundales</taxon>
        <taxon>Mariprofundaceae</taxon>
        <taxon>Mariprofundus</taxon>
    </lineage>
</organism>
<gene>
    <name evidence="3" type="ORF">Ga0123461_0563</name>
</gene>
<evidence type="ECO:0000313" key="4">
    <source>
        <dbReference type="Proteomes" id="UP000231701"/>
    </source>
</evidence>
<sequence length="61" mass="7064">MSGLTFWLIVLAVGIFLWWLAYVATAQMRVGKNLEREEQARRNLEMHAKKLAEEAAEKEES</sequence>
<evidence type="ECO:0000256" key="1">
    <source>
        <dbReference type="SAM" id="Coils"/>
    </source>
</evidence>
<keyword evidence="4" id="KW-1185">Reference proteome</keyword>
<feature type="coiled-coil region" evidence="1">
    <location>
        <begin position="34"/>
        <end position="61"/>
    </location>
</feature>
<dbReference type="OrthoDB" id="5298544at2"/>
<proteinExistence type="predicted"/>
<evidence type="ECO:0000313" key="3">
    <source>
        <dbReference type="EMBL" id="ATX78998.1"/>
    </source>
</evidence>
<reference evidence="3 4" key="1">
    <citation type="submission" date="2016-12" db="EMBL/GenBank/DDBJ databases">
        <title>Isolation and genomic insights into novel planktonic Zetaproteobacteria from stratified waters of the Chesapeake Bay.</title>
        <authorList>
            <person name="McAllister S.M."/>
            <person name="Kato S."/>
            <person name="Chan C.S."/>
            <person name="Chiu B.K."/>
            <person name="Field E.K."/>
        </authorList>
    </citation>
    <scope>NUCLEOTIDE SEQUENCE [LARGE SCALE GENOMIC DNA]</scope>
    <source>
        <strain evidence="3 4">CP-5</strain>
    </source>
</reference>
<accession>A0A2K8KVY3</accession>
<feature type="transmembrane region" description="Helical" evidence="2">
    <location>
        <begin position="6"/>
        <end position="26"/>
    </location>
</feature>
<keyword evidence="2" id="KW-0812">Transmembrane</keyword>
<protein>
    <submittedName>
        <fullName evidence="3">Uncharacterized protein</fullName>
    </submittedName>
</protein>
<dbReference type="EMBL" id="CP018799">
    <property type="protein sequence ID" value="ATX78998.1"/>
    <property type="molecule type" value="Genomic_DNA"/>
</dbReference>
<name>A0A2K8KVY3_MARES</name>
<evidence type="ECO:0000256" key="2">
    <source>
        <dbReference type="SAM" id="Phobius"/>
    </source>
</evidence>
<keyword evidence="2" id="KW-0472">Membrane</keyword>
<keyword evidence="1" id="KW-0175">Coiled coil</keyword>
<dbReference type="AlphaFoldDB" id="A0A2K8KVY3"/>
<dbReference type="KEGG" id="maes:Ga0123461_0563"/>
<dbReference type="RefSeq" id="WP_100276943.1">
    <property type="nucleotide sequence ID" value="NZ_CP018799.1"/>
</dbReference>
<dbReference type="Proteomes" id="UP000231701">
    <property type="component" value="Chromosome"/>
</dbReference>
<keyword evidence="2" id="KW-1133">Transmembrane helix</keyword>